<evidence type="ECO:0000313" key="1">
    <source>
        <dbReference type="EMBL" id="KCW85039.1"/>
    </source>
</evidence>
<dbReference type="Gramene" id="KCW85039">
    <property type="protein sequence ID" value="KCW85039"/>
    <property type="gene ID" value="EUGRSUZ_B01878"/>
</dbReference>
<dbReference type="InParanoid" id="A0A059D3I3"/>
<reference evidence="1" key="1">
    <citation type="submission" date="2013-07" db="EMBL/GenBank/DDBJ databases">
        <title>The genome of Eucalyptus grandis.</title>
        <authorList>
            <person name="Schmutz J."/>
            <person name="Hayes R."/>
            <person name="Myburg A."/>
            <person name="Tuskan G."/>
            <person name="Grattapaglia D."/>
            <person name="Rokhsar D.S."/>
        </authorList>
    </citation>
    <scope>NUCLEOTIDE SEQUENCE</scope>
    <source>
        <tissue evidence="1">Leaf extractions</tissue>
    </source>
</reference>
<name>A0A059D3I3_EUCGR</name>
<dbReference type="EMBL" id="KK198754">
    <property type="protein sequence ID" value="KCW85039.1"/>
    <property type="molecule type" value="Genomic_DNA"/>
</dbReference>
<organism evidence="1">
    <name type="scientific">Eucalyptus grandis</name>
    <name type="common">Flooded gum</name>
    <dbReference type="NCBI Taxonomy" id="71139"/>
    <lineage>
        <taxon>Eukaryota</taxon>
        <taxon>Viridiplantae</taxon>
        <taxon>Streptophyta</taxon>
        <taxon>Embryophyta</taxon>
        <taxon>Tracheophyta</taxon>
        <taxon>Spermatophyta</taxon>
        <taxon>Magnoliopsida</taxon>
        <taxon>eudicotyledons</taxon>
        <taxon>Gunneridae</taxon>
        <taxon>Pentapetalae</taxon>
        <taxon>rosids</taxon>
        <taxon>malvids</taxon>
        <taxon>Myrtales</taxon>
        <taxon>Myrtaceae</taxon>
        <taxon>Myrtoideae</taxon>
        <taxon>Eucalypteae</taxon>
        <taxon>Eucalyptus</taxon>
    </lineage>
</organism>
<accession>A0A059D3I3</accession>
<sequence>MDLALCKFSPSNNTHLKERDNRIHNLKDVTHLRSTIYTSQNVCSFILEHCLISNLNGSSHILAAKSRSKSY</sequence>
<proteinExistence type="predicted"/>
<protein>
    <submittedName>
        <fullName evidence="1">Uncharacterized protein</fullName>
    </submittedName>
</protein>
<gene>
    <name evidence="1" type="ORF">EUGRSUZ_B01878</name>
</gene>
<dbReference type="AlphaFoldDB" id="A0A059D3I3"/>